<dbReference type="Gene3D" id="2.130.10.10">
    <property type="entry name" value="YVTN repeat-like/Quinoprotein amine dehydrogenase"/>
    <property type="match status" value="2"/>
</dbReference>
<keyword evidence="6" id="KW-1185">Reference proteome</keyword>
<organism evidence="5 6">
    <name type="scientific">Trichomonas vaginalis (strain ATCC PRA-98 / G3)</name>
    <dbReference type="NCBI Taxonomy" id="412133"/>
    <lineage>
        <taxon>Eukaryota</taxon>
        <taxon>Metamonada</taxon>
        <taxon>Parabasalia</taxon>
        <taxon>Trichomonadida</taxon>
        <taxon>Trichomonadidae</taxon>
        <taxon>Trichomonas</taxon>
    </lineage>
</organism>
<dbReference type="SMART" id="SM00320">
    <property type="entry name" value="WD40"/>
    <property type="match status" value="5"/>
</dbReference>
<feature type="region of interest" description="Disordered" evidence="4">
    <location>
        <begin position="1"/>
        <end position="28"/>
    </location>
</feature>
<evidence type="ECO:0000256" key="1">
    <source>
        <dbReference type="ARBA" id="ARBA00022574"/>
    </source>
</evidence>
<dbReference type="eggNOG" id="KOG0772">
    <property type="taxonomic scope" value="Eukaryota"/>
</dbReference>
<dbReference type="OMA" id="RNINEDP"/>
<dbReference type="GO" id="GO:0035861">
    <property type="term" value="C:site of double-strand break"/>
    <property type="evidence" value="ECO:0000318"/>
    <property type="project" value="GO_Central"/>
</dbReference>
<protein>
    <submittedName>
        <fullName evidence="5">Uncharacterized protein</fullName>
    </submittedName>
</protein>
<dbReference type="PANTHER" id="PTHR16017">
    <property type="entry name" value="GASTRULATION DEFECTIVE PROTEIN 1-RELATED"/>
    <property type="match status" value="1"/>
</dbReference>
<dbReference type="InterPro" id="IPR036322">
    <property type="entry name" value="WD40_repeat_dom_sf"/>
</dbReference>
<dbReference type="OrthoDB" id="10264376at2759"/>
<evidence type="ECO:0000256" key="3">
    <source>
        <dbReference type="PROSITE-ProRule" id="PRU00221"/>
    </source>
</evidence>
<dbReference type="PANTHER" id="PTHR16017:SF0">
    <property type="entry name" value="WD REPEAT-CONTAINING PROTEIN 70"/>
    <property type="match status" value="1"/>
</dbReference>
<dbReference type="Proteomes" id="UP000001542">
    <property type="component" value="Unassembled WGS sequence"/>
</dbReference>
<keyword evidence="1 3" id="KW-0853">WD repeat</keyword>
<feature type="repeat" description="WD" evidence="3">
    <location>
        <begin position="176"/>
        <end position="218"/>
    </location>
</feature>
<evidence type="ECO:0000256" key="4">
    <source>
        <dbReference type="SAM" id="MobiDB-lite"/>
    </source>
</evidence>
<evidence type="ECO:0000313" key="5">
    <source>
        <dbReference type="EMBL" id="EAY06452.1"/>
    </source>
</evidence>
<proteinExistence type="predicted"/>
<dbReference type="SUPFAM" id="SSF50978">
    <property type="entry name" value="WD40 repeat-like"/>
    <property type="match status" value="1"/>
</dbReference>
<dbReference type="KEGG" id="tva:4764328"/>
<dbReference type="Pfam" id="PF00400">
    <property type="entry name" value="WD40"/>
    <property type="match status" value="1"/>
</dbReference>
<accession>A2ELK5</accession>
<dbReference type="PROSITE" id="PS50082">
    <property type="entry name" value="WD_REPEATS_2"/>
    <property type="match status" value="1"/>
</dbReference>
<dbReference type="InParanoid" id="A2ELK5"/>
<dbReference type="VEuPathDB" id="TrichDB:TVAG_149380"/>
<dbReference type="RefSeq" id="XP_001318675.1">
    <property type="nucleotide sequence ID" value="XM_001318640.1"/>
</dbReference>
<dbReference type="FunCoup" id="A2ELK5">
    <property type="interactions" value="861"/>
</dbReference>
<sequence length="521" mass="58033">MEQNNNFVPVSFGKNGASGLTNDNTKPKNALFRENRDEICVPYEGTKRILKEIGPMPPKRATPPPFPVTQEFQVGQNEKPITSLKVNDTGFKFYTGGENSTIFYFDLSSMKANGVRCQIRIELDENYSISDIDTNVDQTLIAAASGSPIIRIFDPKGLKKYESRRGDMYIYDTTHTYGHTAAVTGLQFRPGSTDELATCSQDGTLRFWKVDHMEEQVMIYRLGKQGGIRFPGYAMRWTNDGNAVFVSSNDQTLSLYDNSGNSRQASMQIPLPNVCGSIAISPDGNHVCTRELTNKGVQLWDIRNINEPLWNILSDSRGQSICFSPNGENLLVGESVLKTSKKGGSIKIVSTLSGDLKDEVLMPSNVGVNALQWHESTNQIYAGCSDGICRILFDKDLSKKGALRALENGVVFKKDTDDAVIGALIPKFVDPETERVIHGFWFPFAPVEKREKRAKQLPVAPLWGEGFKGRIATHPLQKELEELGAVDKPEDDDIVESLKKHADKDKIGYFTKYRDPNDDQN</sequence>
<dbReference type="InterPro" id="IPR051858">
    <property type="entry name" value="WD_repeat_GAD-1"/>
</dbReference>
<dbReference type="AlphaFoldDB" id="A2ELK5"/>
<dbReference type="SMR" id="A2ELK5"/>
<reference evidence="5" key="2">
    <citation type="journal article" date="2007" name="Science">
        <title>Draft genome sequence of the sexually transmitted pathogen Trichomonas vaginalis.</title>
        <authorList>
            <person name="Carlton J.M."/>
            <person name="Hirt R.P."/>
            <person name="Silva J.C."/>
            <person name="Delcher A.L."/>
            <person name="Schatz M."/>
            <person name="Zhao Q."/>
            <person name="Wortman J.R."/>
            <person name="Bidwell S.L."/>
            <person name="Alsmark U.C.M."/>
            <person name="Besteiro S."/>
            <person name="Sicheritz-Ponten T."/>
            <person name="Noel C.J."/>
            <person name="Dacks J.B."/>
            <person name="Foster P.G."/>
            <person name="Simillion C."/>
            <person name="Van de Peer Y."/>
            <person name="Miranda-Saavedra D."/>
            <person name="Barton G.J."/>
            <person name="Westrop G.D."/>
            <person name="Mueller S."/>
            <person name="Dessi D."/>
            <person name="Fiori P.L."/>
            <person name="Ren Q."/>
            <person name="Paulsen I."/>
            <person name="Zhang H."/>
            <person name="Bastida-Corcuera F.D."/>
            <person name="Simoes-Barbosa A."/>
            <person name="Brown M.T."/>
            <person name="Hayes R.D."/>
            <person name="Mukherjee M."/>
            <person name="Okumura C.Y."/>
            <person name="Schneider R."/>
            <person name="Smith A.J."/>
            <person name="Vanacova S."/>
            <person name="Villalvazo M."/>
            <person name="Haas B.J."/>
            <person name="Pertea M."/>
            <person name="Feldblyum T.V."/>
            <person name="Utterback T.R."/>
            <person name="Shu C.L."/>
            <person name="Osoegawa K."/>
            <person name="de Jong P.J."/>
            <person name="Hrdy I."/>
            <person name="Horvathova L."/>
            <person name="Zubacova Z."/>
            <person name="Dolezal P."/>
            <person name="Malik S.B."/>
            <person name="Logsdon J.M. Jr."/>
            <person name="Henze K."/>
            <person name="Gupta A."/>
            <person name="Wang C.C."/>
            <person name="Dunne R.L."/>
            <person name="Upcroft J.A."/>
            <person name="Upcroft P."/>
            <person name="White O."/>
            <person name="Salzberg S.L."/>
            <person name="Tang P."/>
            <person name="Chiu C.-H."/>
            <person name="Lee Y.-S."/>
            <person name="Embley T.M."/>
            <person name="Coombs G.H."/>
            <person name="Mottram J.C."/>
            <person name="Tachezy J."/>
            <person name="Fraser-Liggett C.M."/>
            <person name="Johnson P.J."/>
        </authorList>
    </citation>
    <scope>NUCLEOTIDE SEQUENCE [LARGE SCALE GENOMIC DNA]</scope>
    <source>
        <strain evidence="5">G3</strain>
    </source>
</reference>
<dbReference type="VEuPathDB" id="TrichDB:TVAGG3_0163270"/>
<dbReference type="PROSITE" id="PS50294">
    <property type="entry name" value="WD_REPEATS_REGION"/>
    <property type="match status" value="1"/>
</dbReference>
<gene>
    <name evidence="5" type="ORF">TVAG_149380</name>
</gene>
<name>A2ELK5_TRIV3</name>
<dbReference type="EMBL" id="DS113423">
    <property type="protein sequence ID" value="EAY06452.1"/>
    <property type="molecule type" value="Genomic_DNA"/>
</dbReference>
<dbReference type="InterPro" id="IPR001680">
    <property type="entry name" value="WD40_rpt"/>
</dbReference>
<evidence type="ECO:0000313" key="6">
    <source>
        <dbReference type="Proteomes" id="UP000001542"/>
    </source>
</evidence>
<dbReference type="STRING" id="5722.A2ELK5"/>
<keyword evidence="2" id="KW-0677">Repeat</keyword>
<evidence type="ECO:0000256" key="2">
    <source>
        <dbReference type="ARBA" id="ARBA00022737"/>
    </source>
</evidence>
<dbReference type="GO" id="GO:0005634">
    <property type="term" value="C:nucleus"/>
    <property type="evidence" value="ECO:0000318"/>
    <property type="project" value="GO_Central"/>
</dbReference>
<dbReference type="InterPro" id="IPR015943">
    <property type="entry name" value="WD40/YVTN_repeat-like_dom_sf"/>
</dbReference>
<reference evidence="5" key="1">
    <citation type="submission" date="2006-10" db="EMBL/GenBank/DDBJ databases">
        <authorList>
            <person name="Amadeo P."/>
            <person name="Zhao Q."/>
            <person name="Wortman J."/>
            <person name="Fraser-Liggett C."/>
            <person name="Carlton J."/>
        </authorList>
    </citation>
    <scope>NUCLEOTIDE SEQUENCE</scope>
    <source>
        <strain evidence="5">G3</strain>
    </source>
</reference>